<dbReference type="PANTHER" id="PTHR19134:SF544">
    <property type="entry name" value="IP14232P"/>
    <property type="match status" value="1"/>
</dbReference>
<evidence type="ECO:0000259" key="3">
    <source>
        <dbReference type="PROSITE" id="PS50055"/>
    </source>
</evidence>
<comment type="caution">
    <text evidence="4">The sequence shown here is derived from an EMBL/GenBank/DDBJ whole genome shotgun (WGS) entry which is preliminary data.</text>
</comment>
<keyword evidence="5" id="KW-1185">Reference proteome</keyword>
<evidence type="ECO:0000256" key="1">
    <source>
        <dbReference type="SAM" id="MobiDB-lite"/>
    </source>
</evidence>
<dbReference type="SMART" id="SM00194">
    <property type="entry name" value="PTPc"/>
    <property type="match status" value="1"/>
</dbReference>
<keyword evidence="2" id="KW-0472">Membrane</keyword>
<dbReference type="InterPro" id="IPR000242">
    <property type="entry name" value="PTP_cat"/>
</dbReference>
<dbReference type="Proteomes" id="UP000037510">
    <property type="component" value="Unassembled WGS sequence"/>
</dbReference>
<feature type="region of interest" description="Disordered" evidence="1">
    <location>
        <begin position="160"/>
        <end position="194"/>
    </location>
</feature>
<dbReference type="STRING" id="104452.A0A0L7LRB3"/>
<dbReference type="Pfam" id="PF00102">
    <property type="entry name" value="Y_phosphatase"/>
    <property type="match status" value="1"/>
</dbReference>
<feature type="transmembrane region" description="Helical" evidence="2">
    <location>
        <begin position="1133"/>
        <end position="1154"/>
    </location>
</feature>
<dbReference type="SUPFAM" id="SSF52799">
    <property type="entry name" value="(Phosphotyrosine protein) phosphatases II"/>
    <property type="match status" value="1"/>
</dbReference>
<dbReference type="PROSITE" id="PS50055">
    <property type="entry name" value="TYR_PHOSPHATASE_PTP"/>
    <property type="match status" value="1"/>
</dbReference>
<evidence type="ECO:0000313" key="4">
    <source>
        <dbReference type="EMBL" id="KOB78002.1"/>
    </source>
</evidence>
<feature type="region of interest" description="Disordered" evidence="1">
    <location>
        <begin position="87"/>
        <end position="135"/>
    </location>
</feature>
<evidence type="ECO:0000313" key="5">
    <source>
        <dbReference type="Proteomes" id="UP000037510"/>
    </source>
</evidence>
<dbReference type="Gene3D" id="3.90.190.10">
    <property type="entry name" value="Protein tyrosine phosphatase superfamily"/>
    <property type="match status" value="2"/>
</dbReference>
<reference evidence="4 5" key="1">
    <citation type="journal article" date="2015" name="Genome Biol. Evol.">
        <title>The genome of winter moth (Operophtera brumata) provides a genomic perspective on sexual dimorphism and phenology.</title>
        <authorList>
            <person name="Derks M.F."/>
            <person name="Smit S."/>
            <person name="Salis L."/>
            <person name="Schijlen E."/>
            <person name="Bossers A."/>
            <person name="Mateman C."/>
            <person name="Pijl A.S."/>
            <person name="de Ridder D."/>
            <person name="Groenen M.A."/>
            <person name="Visser M.E."/>
            <person name="Megens H.J."/>
        </authorList>
    </citation>
    <scope>NUCLEOTIDE SEQUENCE [LARGE SCALE GENOMIC DNA]</scope>
    <source>
        <strain evidence="4">WM2013NL</strain>
        <tissue evidence="4">Head and thorax</tissue>
    </source>
</reference>
<evidence type="ECO:0000256" key="2">
    <source>
        <dbReference type="SAM" id="Phobius"/>
    </source>
</evidence>
<feature type="domain" description="Tyrosine-protein phosphatase" evidence="3">
    <location>
        <begin position="1250"/>
        <end position="1419"/>
    </location>
</feature>
<proteinExistence type="predicted"/>
<dbReference type="InterPro" id="IPR029021">
    <property type="entry name" value="Prot-tyrosine_phosphatase-like"/>
</dbReference>
<keyword evidence="2" id="KW-0812">Transmembrane</keyword>
<accession>A0A0L7LRB3</accession>
<dbReference type="InterPro" id="IPR050348">
    <property type="entry name" value="Protein-Tyr_Phosphatase"/>
</dbReference>
<feature type="region of interest" description="Disordered" evidence="1">
    <location>
        <begin position="218"/>
        <end position="248"/>
    </location>
</feature>
<dbReference type="GO" id="GO:0004725">
    <property type="term" value="F:protein tyrosine phosphatase activity"/>
    <property type="evidence" value="ECO:0007669"/>
    <property type="project" value="InterPro"/>
</dbReference>
<name>A0A0L7LRB3_OPEBR</name>
<gene>
    <name evidence="4" type="ORF">OBRU01_03186</name>
</gene>
<feature type="compositionally biased region" description="Polar residues" evidence="1">
    <location>
        <begin position="103"/>
        <end position="121"/>
    </location>
</feature>
<sequence length="1419" mass="157973">MWLRRMCGGSSVHSWYMQHLVRQRNDAGAAIVVNILLLCNAPVEGVALPNGTTPTTVKDVRAPRYKPNATWPARNIQKTLDVALNELTPKESTSEEHTENNAKYKNRGSTRFGSRKTSTVSPKRRRATTSTSSTESATLIIVTPTPEVKNPTQIIDSMRKYKKTKMPNLSSTTPVSVKEAPSFEDNEDEEDDSFEKFTSDKYHDNFFTNPSFDDDHDFSHDFDNDSSNNKVKKDNRGPSYNFPNYSKEDTYSYKEDKEPFKSSFFDYDSELTTPRNDFFDKKYSSISTSIIKNLDSIKAKSPPPNVTNVHKIITENIGLERLSNNTPTNKSSVFIKNTKEIRMSDNDGADSVNKELSDVHGTSIYYEMSVLSTETYTMNHSNDDDCDESSPTTTSTVPENERGVVKATQPTIEVESTKPSIIQAKSEALSTSPSDFVPVSSLFPFFSTVHSYSTQSSISTTERITKLFSNNRNRNYSKRLNPAGIKDSLNSVTSKTDGNVTVRPQTRKFHHTTPRTKPVWMSPRRNITRIYAKPTTIYSEHFSIKDKFLTSKPLQPNRADLTTVSSSEIDPVLQTDVSGTSKVVNSQFVTDNTIPSLRKRGSMRFKTSTASSAEVESDIRDLEMPSTAWALASLISPPSLPSTVVNATENELQKVGEEIDTKEIPTGPKTTSTVSPISNDIITKKVTEVDQNKLPWQPVYTPTSPNEENKITAEIKERLPAESNISLQSSADLVATEAVKDNTLGAAMKSKEVKPLWISATVETAATTDKNEINKEKRNKIIPPIDTTRSTGFESITKLPADVTTPLDETAASSEVNQTVSVDISKLTTDYEITTIRFSYVPTETVDEITDINTIKTTTESEWHSAMPTRTKATTIKDSPVTTYRPKYTTSTETEEMTTIFTDTTPVLEVSSQIVANLTEKTPETTERTMKTTEVTTQPTAEVTTEAITVPPTTVPTTTVEVTTEVTTAVSTIVPTTEMIEDTTTIVVEVITEISSEKSTSVTVSTTETITSSETETDSTSEENSHSNEINYEIKTNEPSVKPEPEYKSTSTMGAPMAAPTTHLPTFIPYVESDPPTVIKETTEPMTETTTAKTERDETTTEDVTMTMNELEDLTSYAGEVTTESAPRGPEEAGLGAAIAIVVSTTGVIALLVVRRRGRRGVYAQRCTPVSLDAYSLDSVSVGHRKGNHRLRASKRSYGNPAYDDEVTSHPMQYPALASFALDVDSMTAEFAEIPSISVKGEEVPPGCEDKNRYSNVLPLPETRVPLQRINNDPTTEYINASYVTNSRLVVMLTEYMENGVVSHHRALPVIEVSHDLTKPACQKVVMMRRYNKRSFGDFKVILKKREQRDKYAVSSVQLINMATRTWREVTHLWYFWPAKGVPEDYDSVIEFLFEMRSYMKVAQTAKEFDEEGQLHDTY</sequence>
<feature type="compositionally biased region" description="Basic and acidic residues" evidence="1">
    <location>
        <begin position="88"/>
        <end position="102"/>
    </location>
</feature>
<feature type="compositionally biased region" description="Low complexity" evidence="1">
    <location>
        <begin position="1002"/>
        <end position="1014"/>
    </location>
</feature>
<feature type="region of interest" description="Disordered" evidence="1">
    <location>
        <begin position="1002"/>
        <end position="1053"/>
    </location>
</feature>
<protein>
    <recommendedName>
        <fullName evidence="3">Tyrosine-protein phosphatase domain-containing protein</fullName>
    </recommendedName>
</protein>
<feature type="compositionally biased region" description="Acidic residues" evidence="1">
    <location>
        <begin position="182"/>
        <end position="193"/>
    </location>
</feature>
<dbReference type="PANTHER" id="PTHR19134">
    <property type="entry name" value="RECEPTOR-TYPE TYROSINE-PROTEIN PHOSPHATASE"/>
    <property type="match status" value="1"/>
</dbReference>
<keyword evidence="2" id="KW-1133">Transmembrane helix</keyword>
<feature type="region of interest" description="Disordered" evidence="1">
    <location>
        <begin position="378"/>
        <end position="400"/>
    </location>
</feature>
<dbReference type="EMBL" id="JTDY01000266">
    <property type="protein sequence ID" value="KOB78002.1"/>
    <property type="molecule type" value="Genomic_DNA"/>
</dbReference>
<organism evidence="4 5">
    <name type="scientific">Operophtera brumata</name>
    <name type="common">Winter moth</name>
    <name type="synonym">Phalaena brumata</name>
    <dbReference type="NCBI Taxonomy" id="104452"/>
    <lineage>
        <taxon>Eukaryota</taxon>
        <taxon>Metazoa</taxon>
        <taxon>Ecdysozoa</taxon>
        <taxon>Arthropoda</taxon>
        <taxon>Hexapoda</taxon>
        <taxon>Insecta</taxon>
        <taxon>Pterygota</taxon>
        <taxon>Neoptera</taxon>
        <taxon>Endopterygota</taxon>
        <taxon>Lepidoptera</taxon>
        <taxon>Glossata</taxon>
        <taxon>Ditrysia</taxon>
        <taxon>Geometroidea</taxon>
        <taxon>Geometridae</taxon>
        <taxon>Larentiinae</taxon>
        <taxon>Operophtera</taxon>
    </lineage>
</organism>